<accession>A0A1G7ZQD1</accession>
<evidence type="ECO:0000313" key="3">
    <source>
        <dbReference type="Proteomes" id="UP000217076"/>
    </source>
</evidence>
<dbReference type="Gene3D" id="3.30.2010.10">
    <property type="entry name" value="Metalloproteases ('zincins'), catalytic domain"/>
    <property type="match status" value="1"/>
</dbReference>
<feature type="domain" description="YgjP-like metallopeptidase" evidence="1">
    <location>
        <begin position="25"/>
        <end position="222"/>
    </location>
</feature>
<organism evidence="2 3">
    <name type="scientific">Roseospirillum parvum</name>
    <dbReference type="NCBI Taxonomy" id="83401"/>
    <lineage>
        <taxon>Bacteria</taxon>
        <taxon>Pseudomonadati</taxon>
        <taxon>Pseudomonadota</taxon>
        <taxon>Alphaproteobacteria</taxon>
        <taxon>Rhodospirillales</taxon>
        <taxon>Rhodospirillaceae</taxon>
        <taxon>Roseospirillum</taxon>
    </lineage>
</organism>
<dbReference type="RefSeq" id="WP_092617976.1">
    <property type="nucleotide sequence ID" value="NZ_FNCV01000004.1"/>
</dbReference>
<sequence>MIFEPLVIDGHTLPVRLRTHPKSRRLTLRLAADGASLNVVAPPGLKAAEIRRFLDTHRPWIAERLGRLAPRVPFAEGSLIPLLGVPHRVVHAPTARRGVWTADGQIHISGHPEHLPRRLADWLRAQARAEITPRVHQMAARLGKTPGRITLRDPTSRWGSCAANGNLAFSWRLILAPDYVLAYVVAHEVAHLAHLNHGPRFHTTVRQLIANPTPARQWLKTHGPTLHRFG</sequence>
<evidence type="ECO:0000259" key="1">
    <source>
        <dbReference type="Pfam" id="PF01863"/>
    </source>
</evidence>
<evidence type="ECO:0000313" key="2">
    <source>
        <dbReference type="EMBL" id="SDH10845.1"/>
    </source>
</evidence>
<protein>
    <recommendedName>
        <fullName evidence="1">YgjP-like metallopeptidase domain-containing protein</fullName>
    </recommendedName>
</protein>
<dbReference type="PANTHER" id="PTHR30399:SF1">
    <property type="entry name" value="UTP PYROPHOSPHATASE"/>
    <property type="match status" value="1"/>
</dbReference>
<dbReference type="CDD" id="cd07344">
    <property type="entry name" value="M48_yhfN_like"/>
    <property type="match status" value="1"/>
</dbReference>
<dbReference type="InterPro" id="IPR002725">
    <property type="entry name" value="YgjP-like_metallopeptidase"/>
</dbReference>
<dbReference type="PANTHER" id="PTHR30399">
    <property type="entry name" value="UNCHARACTERIZED PROTEIN YGJP"/>
    <property type="match status" value="1"/>
</dbReference>
<dbReference type="STRING" id="83401.SAMN05421742_104183"/>
<proteinExistence type="predicted"/>
<dbReference type="AlphaFoldDB" id="A0A1G7ZQD1"/>
<dbReference type="InterPro" id="IPR053136">
    <property type="entry name" value="UTP_pyrophosphatase-like"/>
</dbReference>
<dbReference type="EMBL" id="FNCV01000004">
    <property type="protein sequence ID" value="SDH10845.1"/>
    <property type="molecule type" value="Genomic_DNA"/>
</dbReference>
<gene>
    <name evidence="2" type="ORF">SAMN05421742_104183</name>
</gene>
<reference evidence="3" key="1">
    <citation type="submission" date="2016-10" db="EMBL/GenBank/DDBJ databases">
        <authorList>
            <person name="Varghese N."/>
            <person name="Submissions S."/>
        </authorList>
    </citation>
    <scope>NUCLEOTIDE SEQUENCE [LARGE SCALE GENOMIC DNA]</scope>
    <source>
        <strain evidence="3">930I</strain>
    </source>
</reference>
<name>A0A1G7ZQD1_9PROT</name>
<dbReference type="Proteomes" id="UP000217076">
    <property type="component" value="Unassembled WGS sequence"/>
</dbReference>
<dbReference type="OrthoDB" id="9795402at2"/>
<keyword evidence="3" id="KW-1185">Reference proteome</keyword>
<dbReference type="Pfam" id="PF01863">
    <property type="entry name" value="YgjP-like"/>
    <property type="match status" value="1"/>
</dbReference>